<dbReference type="OrthoDB" id="5572268at2"/>
<dbReference type="Proteomes" id="UP000264310">
    <property type="component" value="Unassembled WGS sequence"/>
</dbReference>
<name>A0A371X4K9_9HYPH</name>
<protein>
    <submittedName>
        <fullName evidence="3">Formaldehyde-activating enzyme</fullName>
    </submittedName>
</protein>
<keyword evidence="4" id="KW-1185">Reference proteome</keyword>
<dbReference type="InterPro" id="IPR037075">
    <property type="entry name" value="HCHO-activating_enzyme_sf"/>
</dbReference>
<accession>A0A371X4K9</accession>
<evidence type="ECO:0000313" key="3">
    <source>
        <dbReference type="EMBL" id="RFC64129.1"/>
    </source>
</evidence>
<evidence type="ECO:0000313" key="4">
    <source>
        <dbReference type="Proteomes" id="UP000264310"/>
    </source>
</evidence>
<feature type="domain" description="Formaldehyde-activating enzyme" evidence="2">
    <location>
        <begin position="8"/>
        <end position="171"/>
    </location>
</feature>
<dbReference type="AlphaFoldDB" id="A0A371X4K9"/>
<reference evidence="3 4" key="1">
    <citation type="submission" date="2018-08" db="EMBL/GenBank/DDBJ databases">
        <title>Fulvimarina sp. 85, whole genome shotgun sequence.</title>
        <authorList>
            <person name="Tuo L."/>
        </authorList>
    </citation>
    <scope>NUCLEOTIDE SEQUENCE [LARGE SCALE GENOMIC DNA]</scope>
    <source>
        <strain evidence="3 4">85</strain>
    </source>
</reference>
<organism evidence="3 4">
    <name type="scientific">Fulvimarina endophytica</name>
    <dbReference type="NCBI Taxonomy" id="2293836"/>
    <lineage>
        <taxon>Bacteria</taxon>
        <taxon>Pseudomonadati</taxon>
        <taxon>Pseudomonadota</taxon>
        <taxon>Alphaproteobacteria</taxon>
        <taxon>Hyphomicrobiales</taxon>
        <taxon>Aurantimonadaceae</taxon>
        <taxon>Fulvimarina</taxon>
    </lineage>
</organism>
<keyword evidence="1" id="KW-0456">Lyase</keyword>
<dbReference type="GO" id="GO:0016840">
    <property type="term" value="F:carbon-nitrogen lyase activity"/>
    <property type="evidence" value="ECO:0007669"/>
    <property type="project" value="InterPro"/>
</dbReference>
<dbReference type="SUPFAM" id="SSF54211">
    <property type="entry name" value="Ribosomal protein S5 domain 2-like"/>
    <property type="match status" value="1"/>
</dbReference>
<sequence length="179" mass="19418">MSEIIMKTGEATVLAAEGQATDAMPEIVIGSKSGPVGHAFAGMLGQTVGHTRMFVVRDLNQMVRPATMMTTKATIHSEAYVELLGGVVQAATGDAIVDCVIEGTIPEAIVDEICMIVTIWLDPRCAEDENLDKADLYRTNYEATKLAIARAMKDEPTMKTLIENRKSVKHYALDGVIDY</sequence>
<dbReference type="InterPro" id="IPR014826">
    <property type="entry name" value="HCHO-activating_enzyme"/>
</dbReference>
<dbReference type="Gene3D" id="3.30.230.60">
    <property type="entry name" value="Formaldehyde-activating enzyme"/>
    <property type="match status" value="1"/>
</dbReference>
<evidence type="ECO:0000259" key="2">
    <source>
        <dbReference type="Pfam" id="PF08714"/>
    </source>
</evidence>
<comment type="caution">
    <text evidence="3">The sequence shown here is derived from an EMBL/GenBank/DDBJ whole genome shotgun (WGS) entry which is preliminary data.</text>
</comment>
<evidence type="ECO:0000256" key="1">
    <source>
        <dbReference type="ARBA" id="ARBA00023239"/>
    </source>
</evidence>
<dbReference type="NCBIfam" id="TIGR03126">
    <property type="entry name" value="one_C_fae"/>
    <property type="match status" value="1"/>
</dbReference>
<proteinExistence type="predicted"/>
<dbReference type="RefSeq" id="WP_116682547.1">
    <property type="nucleotide sequence ID" value="NZ_QURL01000003.1"/>
</dbReference>
<dbReference type="InterPro" id="IPR020568">
    <property type="entry name" value="Ribosomal_Su5_D2-typ_SF"/>
</dbReference>
<dbReference type="Pfam" id="PF08714">
    <property type="entry name" value="Fae"/>
    <property type="match status" value="1"/>
</dbReference>
<dbReference type="EMBL" id="QURL01000003">
    <property type="protein sequence ID" value="RFC64129.1"/>
    <property type="molecule type" value="Genomic_DNA"/>
</dbReference>
<dbReference type="GO" id="GO:0016051">
    <property type="term" value="P:carbohydrate biosynthetic process"/>
    <property type="evidence" value="ECO:0007669"/>
    <property type="project" value="InterPro"/>
</dbReference>
<gene>
    <name evidence="3" type="primary">fae</name>
    <name evidence="3" type="ORF">DYI37_07135</name>
</gene>